<evidence type="ECO:0000313" key="2">
    <source>
        <dbReference type="EMBL" id="KXT07720.1"/>
    </source>
</evidence>
<organism evidence="2 3">
    <name type="scientific">Pseudocercospora musae</name>
    <dbReference type="NCBI Taxonomy" id="113226"/>
    <lineage>
        <taxon>Eukaryota</taxon>
        <taxon>Fungi</taxon>
        <taxon>Dikarya</taxon>
        <taxon>Ascomycota</taxon>
        <taxon>Pezizomycotina</taxon>
        <taxon>Dothideomycetes</taxon>
        <taxon>Dothideomycetidae</taxon>
        <taxon>Mycosphaerellales</taxon>
        <taxon>Mycosphaerellaceae</taxon>
        <taxon>Pseudocercospora</taxon>
    </lineage>
</organism>
<protein>
    <submittedName>
        <fullName evidence="2">Uncharacterized protein</fullName>
    </submittedName>
</protein>
<comment type="caution">
    <text evidence="2">The sequence shown here is derived from an EMBL/GenBank/DDBJ whole genome shotgun (WGS) entry which is preliminary data.</text>
</comment>
<accession>A0A139HYZ9</accession>
<sequence>MLPRTALQPLRLTRPSRSFTNRPAFRQGQQPQYQAPSAPPEPAQKPNPHREVYKSGGAGRAVAYNFLIAMATFQVLYWSWLKLESIEVKKEKQDEVKSLEGEIKKLTGIEMKR</sequence>
<reference evidence="2 3" key="1">
    <citation type="submission" date="2015-07" db="EMBL/GenBank/DDBJ databases">
        <title>Comparative genomics of the Sigatoka disease complex on banana suggests a link between parallel evolutionary changes in Pseudocercospora fijiensis and Pseudocercospora eumusae and increased virulence on the banana host.</title>
        <authorList>
            <person name="Chang T.-C."/>
            <person name="Salvucci A."/>
            <person name="Crous P.W."/>
            <person name="Stergiopoulos I."/>
        </authorList>
    </citation>
    <scope>NUCLEOTIDE SEQUENCE [LARGE SCALE GENOMIC DNA]</scope>
    <source>
        <strain evidence="2 3">CBS 116634</strain>
    </source>
</reference>
<dbReference type="OrthoDB" id="2120024at2759"/>
<dbReference type="Proteomes" id="UP000073492">
    <property type="component" value="Unassembled WGS sequence"/>
</dbReference>
<evidence type="ECO:0000256" key="1">
    <source>
        <dbReference type="SAM" id="MobiDB-lite"/>
    </source>
</evidence>
<feature type="region of interest" description="Disordered" evidence="1">
    <location>
        <begin position="1"/>
        <end position="54"/>
    </location>
</feature>
<gene>
    <name evidence="2" type="ORF">AC579_7856</name>
</gene>
<dbReference type="AlphaFoldDB" id="A0A139HYZ9"/>
<feature type="compositionally biased region" description="Low complexity" evidence="1">
    <location>
        <begin position="23"/>
        <end position="36"/>
    </location>
</feature>
<dbReference type="EMBL" id="LFZO01000541">
    <property type="protein sequence ID" value="KXT07720.1"/>
    <property type="molecule type" value="Genomic_DNA"/>
</dbReference>
<proteinExistence type="predicted"/>
<keyword evidence="3" id="KW-1185">Reference proteome</keyword>
<name>A0A139HYZ9_9PEZI</name>
<evidence type="ECO:0000313" key="3">
    <source>
        <dbReference type="Proteomes" id="UP000073492"/>
    </source>
</evidence>